<dbReference type="PROSITE" id="PS51154">
    <property type="entry name" value="MACRO"/>
    <property type="match status" value="1"/>
</dbReference>
<dbReference type="Proteomes" id="UP000678393">
    <property type="component" value="Unassembled WGS sequence"/>
</dbReference>
<comment type="caution">
    <text evidence="3">The sequence shown here is derived from an EMBL/GenBank/DDBJ whole genome shotgun (WGS) entry which is preliminary data.</text>
</comment>
<dbReference type="InterPro" id="IPR035793">
    <property type="entry name" value="Macro_GDAP2"/>
</dbReference>
<dbReference type="InterPro" id="IPR002589">
    <property type="entry name" value="Macro_dom"/>
</dbReference>
<dbReference type="PANTHER" id="PTHR11106:SF72">
    <property type="entry name" value="GANGLIOSIDE-INDUCED DIFFERENTIATION-ASSOCIATED PROTEIN 2"/>
    <property type="match status" value="1"/>
</dbReference>
<gene>
    <name evidence="3" type="ORF">CUNI_LOCUS8504</name>
</gene>
<dbReference type="Gene3D" id="3.40.220.10">
    <property type="entry name" value="Leucine Aminopeptidase, subunit E, domain 1"/>
    <property type="match status" value="1"/>
</dbReference>
<comment type="similarity">
    <text evidence="1">Belongs to the GDAP2 family.</text>
</comment>
<dbReference type="Pfam" id="PF13716">
    <property type="entry name" value="CRAL_TRIO_2"/>
    <property type="match status" value="1"/>
</dbReference>
<organism evidence="3 4">
    <name type="scientific">Candidula unifasciata</name>
    <dbReference type="NCBI Taxonomy" id="100452"/>
    <lineage>
        <taxon>Eukaryota</taxon>
        <taxon>Metazoa</taxon>
        <taxon>Spiralia</taxon>
        <taxon>Lophotrochozoa</taxon>
        <taxon>Mollusca</taxon>
        <taxon>Gastropoda</taxon>
        <taxon>Heterobranchia</taxon>
        <taxon>Euthyneura</taxon>
        <taxon>Panpulmonata</taxon>
        <taxon>Eupulmonata</taxon>
        <taxon>Stylommatophora</taxon>
        <taxon>Helicina</taxon>
        <taxon>Helicoidea</taxon>
        <taxon>Geomitridae</taxon>
        <taxon>Candidula</taxon>
    </lineage>
</organism>
<evidence type="ECO:0000313" key="4">
    <source>
        <dbReference type="Proteomes" id="UP000678393"/>
    </source>
</evidence>
<dbReference type="SMART" id="SM00506">
    <property type="entry name" value="A1pp"/>
    <property type="match status" value="1"/>
</dbReference>
<reference evidence="3" key="1">
    <citation type="submission" date="2021-04" db="EMBL/GenBank/DDBJ databases">
        <authorList>
            <consortium name="Molecular Ecology Group"/>
        </authorList>
    </citation>
    <scope>NUCLEOTIDE SEQUENCE</scope>
</reference>
<dbReference type="OrthoDB" id="365077at2759"/>
<evidence type="ECO:0000256" key="1">
    <source>
        <dbReference type="ARBA" id="ARBA00008355"/>
    </source>
</evidence>
<keyword evidence="4" id="KW-1185">Reference proteome</keyword>
<evidence type="ECO:0000313" key="3">
    <source>
        <dbReference type="EMBL" id="CAG5122946.1"/>
    </source>
</evidence>
<sequence length="416" mass="47636">MDDALGKRDDVVDISSLTRWNFTKLLEHPKESSADHESSPFPWRNDLNSKIALWYGDITKLNVHAITHSTNEHMNDRNPLSDHLYKEGGPDLLKEVQEKLTTCRTGEVKLSKGYNLPARYVLHTVGPRYNIKYVTAAEGALFSCYRNILQICRELEIRTLGLGAVHTLRRSYPPEKGAHIAIRTVRRFLEKFPESFDLIIFACNDENIEVYRQILPLYFPRNSSEEDEAFDFLPSDIGNEDGEPVIKERQIRIIDKPLSRGGDDIDQTTDLNKEFAQSMAIDVGHHPFANMEEDPDKLKATKMLQTAAIEQKNLETRRRYEGLLKKAKNADLTEIAGLHCLYRAGVDRLGRPIVVFVGRNYPALTTNPEKILLYLIRVMDPVVESDYVVVYFHTQTTDQNHPAMAYLKMAYSLLDQ</sequence>
<accession>A0A8S3Z7S1</accession>
<dbReference type="InterPro" id="IPR001251">
    <property type="entry name" value="CRAL-TRIO_dom"/>
</dbReference>
<dbReference type="InterPro" id="IPR043472">
    <property type="entry name" value="Macro_dom-like"/>
</dbReference>
<evidence type="ECO:0000259" key="2">
    <source>
        <dbReference type="PROSITE" id="PS51154"/>
    </source>
</evidence>
<proteinExistence type="inferred from homology"/>
<protein>
    <recommendedName>
        <fullName evidence="2">Macro domain-containing protein</fullName>
    </recommendedName>
</protein>
<dbReference type="SUPFAM" id="SSF52087">
    <property type="entry name" value="CRAL/TRIO domain"/>
    <property type="match status" value="1"/>
</dbReference>
<dbReference type="SUPFAM" id="SSF52949">
    <property type="entry name" value="Macro domain-like"/>
    <property type="match status" value="1"/>
</dbReference>
<dbReference type="Gene3D" id="3.40.525.10">
    <property type="entry name" value="CRAL-TRIO lipid binding domain"/>
    <property type="match status" value="1"/>
</dbReference>
<dbReference type="EMBL" id="CAJHNH020001402">
    <property type="protein sequence ID" value="CAG5122946.1"/>
    <property type="molecule type" value="Genomic_DNA"/>
</dbReference>
<dbReference type="Pfam" id="PF01661">
    <property type="entry name" value="Macro"/>
    <property type="match status" value="1"/>
</dbReference>
<dbReference type="PANTHER" id="PTHR11106">
    <property type="entry name" value="GANGLIOSIDE INDUCED DIFFERENTIATION ASSOCIATED PROTEIN 2-RELATED"/>
    <property type="match status" value="1"/>
</dbReference>
<dbReference type="CDD" id="cd02905">
    <property type="entry name" value="Macro_GDAP2-like"/>
    <property type="match status" value="1"/>
</dbReference>
<name>A0A8S3Z7S1_9EUPU</name>
<feature type="domain" description="Macro" evidence="2">
    <location>
        <begin position="38"/>
        <end position="219"/>
    </location>
</feature>
<feature type="non-terminal residue" evidence="3">
    <location>
        <position position="416"/>
    </location>
</feature>
<dbReference type="InterPro" id="IPR036865">
    <property type="entry name" value="CRAL-TRIO_dom_sf"/>
</dbReference>
<dbReference type="AlphaFoldDB" id="A0A8S3Z7S1"/>